<keyword evidence="3" id="KW-1185">Reference proteome</keyword>
<evidence type="ECO:0000313" key="3">
    <source>
        <dbReference type="Proteomes" id="UP000063699"/>
    </source>
</evidence>
<reference evidence="2 3" key="1">
    <citation type="submission" date="2015-07" db="EMBL/GenBank/DDBJ databases">
        <title>Genome sequencing of Kibdelosporangium phytohabitans.</title>
        <authorList>
            <person name="Qin S."/>
            <person name="Xing K."/>
        </authorList>
    </citation>
    <scope>NUCLEOTIDE SEQUENCE [LARGE SCALE GENOMIC DNA]</scope>
    <source>
        <strain evidence="2 3">KLBMP1111</strain>
    </source>
</reference>
<feature type="region of interest" description="Disordered" evidence="1">
    <location>
        <begin position="305"/>
        <end position="327"/>
    </location>
</feature>
<dbReference type="AlphaFoldDB" id="A0A0N9IAU5"/>
<evidence type="ECO:0000313" key="2">
    <source>
        <dbReference type="EMBL" id="ALG11625.1"/>
    </source>
</evidence>
<dbReference type="EMBL" id="CP012752">
    <property type="protein sequence ID" value="ALG11625.1"/>
    <property type="molecule type" value="Genomic_DNA"/>
</dbReference>
<accession>A0A0N9IAU5</accession>
<dbReference type="Proteomes" id="UP000063699">
    <property type="component" value="Chromosome"/>
</dbReference>
<dbReference type="OrthoDB" id="4310309at2"/>
<sequence>MATPAAAAPTFSELPLLPGFSVAGAADINSSVVAVGEVSDNNGARAVRWAADGAITALPGLPAAKRTHASAINENGTAIGTSDEKAVRWGADGTVTALGSEGAMASYAHGINDHDVVVGVHLKPGWISSGVKWDADGKVQVLEPYDTRADNTPTAINNSGVIAGHSGRQPIWWDANGKVRALPTPQSYGRGETSGINERGDISGTIYFRDDERAVTWIRDLPGEHGHEKVYRMEYLPLPPNATHSRTTRISDVGTVGWVQFGSATTHAVTWDADGQVTELGVPAGRADSAANGISANGWIVGSARTEDPDKEIPAPAIRWAPTRPKR</sequence>
<evidence type="ECO:0000256" key="1">
    <source>
        <dbReference type="SAM" id="MobiDB-lite"/>
    </source>
</evidence>
<name>A0A0N9IAU5_9PSEU</name>
<organism evidence="2 3">
    <name type="scientific">Kibdelosporangium phytohabitans</name>
    <dbReference type="NCBI Taxonomy" id="860235"/>
    <lineage>
        <taxon>Bacteria</taxon>
        <taxon>Bacillati</taxon>
        <taxon>Actinomycetota</taxon>
        <taxon>Actinomycetes</taxon>
        <taxon>Pseudonocardiales</taxon>
        <taxon>Pseudonocardiaceae</taxon>
        <taxon>Kibdelosporangium</taxon>
    </lineage>
</organism>
<gene>
    <name evidence="2" type="ORF">AOZ06_36395</name>
</gene>
<dbReference type="RefSeq" id="WP_054293526.1">
    <property type="nucleotide sequence ID" value="NZ_CP012752.1"/>
</dbReference>
<dbReference type="KEGG" id="kphy:AOZ06_36395"/>
<evidence type="ECO:0008006" key="4">
    <source>
        <dbReference type="Google" id="ProtNLM"/>
    </source>
</evidence>
<proteinExistence type="predicted"/>
<protein>
    <recommendedName>
        <fullName evidence="4">HAF repeat-containing protein</fullName>
    </recommendedName>
</protein>